<proteinExistence type="predicted"/>
<dbReference type="AlphaFoldDB" id="A0A0L0UUU8"/>
<sequence length="93" mass="10000">MLMPARLSEVGNEAVNLLPMELAEGGRSGGIGFVNFQYTPPPSAPQGLYRKSYSPRSSSLGSPEPQEAGRDGARHRLDNQSNVPAPTSLYLEK</sequence>
<organism evidence="2 3">
    <name type="scientific">Puccinia striiformis f. sp. tritici PST-78</name>
    <dbReference type="NCBI Taxonomy" id="1165861"/>
    <lineage>
        <taxon>Eukaryota</taxon>
        <taxon>Fungi</taxon>
        <taxon>Dikarya</taxon>
        <taxon>Basidiomycota</taxon>
        <taxon>Pucciniomycotina</taxon>
        <taxon>Pucciniomycetes</taxon>
        <taxon>Pucciniales</taxon>
        <taxon>Pucciniaceae</taxon>
        <taxon>Puccinia</taxon>
    </lineage>
</organism>
<keyword evidence="3" id="KW-1185">Reference proteome</keyword>
<evidence type="ECO:0000256" key="1">
    <source>
        <dbReference type="SAM" id="MobiDB-lite"/>
    </source>
</evidence>
<feature type="region of interest" description="Disordered" evidence="1">
    <location>
        <begin position="44"/>
        <end position="93"/>
    </location>
</feature>
<evidence type="ECO:0000313" key="2">
    <source>
        <dbReference type="EMBL" id="KNE90716.1"/>
    </source>
</evidence>
<dbReference type="Proteomes" id="UP000054564">
    <property type="component" value="Unassembled WGS sequence"/>
</dbReference>
<feature type="compositionally biased region" description="Low complexity" evidence="1">
    <location>
        <begin position="48"/>
        <end position="63"/>
    </location>
</feature>
<comment type="caution">
    <text evidence="2">The sequence shown here is derived from an EMBL/GenBank/DDBJ whole genome shotgun (WGS) entry which is preliminary data.</text>
</comment>
<dbReference type="EMBL" id="AJIL01000241">
    <property type="protein sequence ID" value="KNE90716.1"/>
    <property type="molecule type" value="Genomic_DNA"/>
</dbReference>
<evidence type="ECO:0000313" key="3">
    <source>
        <dbReference type="Proteomes" id="UP000054564"/>
    </source>
</evidence>
<gene>
    <name evidence="2" type="ORF">PSTG_15868</name>
</gene>
<accession>A0A0L0UUU8</accession>
<reference evidence="3" key="1">
    <citation type="submission" date="2014-03" db="EMBL/GenBank/DDBJ databases">
        <title>The Genome Sequence of Puccinia striiformis f. sp. tritici PST-78.</title>
        <authorList>
            <consortium name="The Broad Institute Genome Sequencing Platform"/>
            <person name="Cuomo C."/>
            <person name="Hulbert S."/>
            <person name="Chen X."/>
            <person name="Walker B."/>
            <person name="Young S.K."/>
            <person name="Zeng Q."/>
            <person name="Gargeya S."/>
            <person name="Fitzgerald M."/>
            <person name="Haas B."/>
            <person name="Abouelleil A."/>
            <person name="Alvarado L."/>
            <person name="Arachchi H.M."/>
            <person name="Berlin A.M."/>
            <person name="Chapman S.B."/>
            <person name="Goldberg J."/>
            <person name="Griggs A."/>
            <person name="Gujja S."/>
            <person name="Hansen M."/>
            <person name="Howarth C."/>
            <person name="Imamovic A."/>
            <person name="Larimer J."/>
            <person name="McCowan C."/>
            <person name="Montmayeur A."/>
            <person name="Murphy C."/>
            <person name="Neiman D."/>
            <person name="Pearson M."/>
            <person name="Priest M."/>
            <person name="Roberts A."/>
            <person name="Saif S."/>
            <person name="Shea T."/>
            <person name="Sisk P."/>
            <person name="Sykes S."/>
            <person name="Wortman J."/>
            <person name="Nusbaum C."/>
            <person name="Birren B."/>
        </authorList>
    </citation>
    <scope>NUCLEOTIDE SEQUENCE [LARGE SCALE GENOMIC DNA]</scope>
    <source>
        <strain evidence="3">race PST-78</strain>
    </source>
</reference>
<protein>
    <submittedName>
        <fullName evidence="2">Uncharacterized protein</fullName>
    </submittedName>
</protein>
<feature type="compositionally biased region" description="Basic and acidic residues" evidence="1">
    <location>
        <begin position="67"/>
        <end position="78"/>
    </location>
</feature>
<name>A0A0L0UUU8_9BASI</name>